<dbReference type="SUPFAM" id="SSF53474">
    <property type="entry name" value="alpha/beta-Hydrolases"/>
    <property type="match status" value="1"/>
</dbReference>
<dbReference type="EMBL" id="MU858315">
    <property type="protein sequence ID" value="KAK4207159.1"/>
    <property type="molecule type" value="Genomic_DNA"/>
</dbReference>
<dbReference type="Proteomes" id="UP001301769">
    <property type="component" value="Unassembled WGS sequence"/>
</dbReference>
<dbReference type="InterPro" id="IPR029058">
    <property type="entry name" value="AB_hydrolase_fold"/>
</dbReference>
<reference evidence="3" key="1">
    <citation type="journal article" date="2023" name="Mol. Phylogenet. Evol.">
        <title>Genome-scale phylogeny and comparative genomics of the fungal order Sordariales.</title>
        <authorList>
            <person name="Hensen N."/>
            <person name="Bonometti L."/>
            <person name="Westerberg I."/>
            <person name="Brannstrom I.O."/>
            <person name="Guillou S."/>
            <person name="Cros-Aarteil S."/>
            <person name="Calhoun S."/>
            <person name="Haridas S."/>
            <person name="Kuo A."/>
            <person name="Mondo S."/>
            <person name="Pangilinan J."/>
            <person name="Riley R."/>
            <person name="LaButti K."/>
            <person name="Andreopoulos B."/>
            <person name="Lipzen A."/>
            <person name="Chen C."/>
            <person name="Yan M."/>
            <person name="Daum C."/>
            <person name="Ng V."/>
            <person name="Clum A."/>
            <person name="Steindorff A."/>
            <person name="Ohm R.A."/>
            <person name="Martin F."/>
            <person name="Silar P."/>
            <person name="Natvig D.O."/>
            <person name="Lalanne C."/>
            <person name="Gautier V."/>
            <person name="Ament-Velasquez S.L."/>
            <person name="Kruys A."/>
            <person name="Hutchinson M.I."/>
            <person name="Powell A.J."/>
            <person name="Barry K."/>
            <person name="Miller A.N."/>
            <person name="Grigoriev I.V."/>
            <person name="Debuchy R."/>
            <person name="Gladieux P."/>
            <person name="Hiltunen Thoren M."/>
            <person name="Johannesson H."/>
        </authorList>
    </citation>
    <scope>NUCLEOTIDE SEQUENCE</scope>
    <source>
        <strain evidence="3">PSN293</strain>
    </source>
</reference>
<protein>
    <submittedName>
        <fullName evidence="3">Ferri-bacillibactin esterase</fullName>
    </submittedName>
</protein>
<comment type="caution">
    <text evidence="3">The sequence shown here is derived from an EMBL/GenBank/DDBJ whole genome shotgun (WGS) entry which is preliminary data.</text>
</comment>
<dbReference type="Pfam" id="PF00756">
    <property type="entry name" value="Esterase"/>
    <property type="match status" value="1"/>
</dbReference>
<dbReference type="PANTHER" id="PTHR40841">
    <property type="entry name" value="SIDEROPHORE TRIACETYLFUSARININE C ESTERASE"/>
    <property type="match status" value="1"/>
</dbReference>
<evidence type="ECO:0000313" key="4">
    <source>
        <dbReference type="Proteomes" id="UP001301769"/>
    </source>
</evidence>
<dbReference type="GO" id="GO:0016788">
    <property type="term" value="F:hydrolase activity, acting on ester bonds"/>
    <property type="evidence" value="ECO:0007669"/>
    <property type="project" value="TreeGrafter"/>
</dbReference>
<dbReference type="AlphaFoldDB" id="A0AAN7B1U5"/>
<evidence type="ECO:0000313" key="3">
    <source>
        <dbReference type="EMBL" id="KAK4207159.1"/>
    </source>
</evidence>
<name>A0AAN7B1U5_9PEZI</name>
<dbReference type="InterPro" id="IPR052558">
    <property type="entry name" value="Siderophore_Hydrolase_D"/>
</dbReference>
<dbReference type="InterPro" id="IPR000801">
    <property type="entry name" value="Esterase-like"/>
</dbReference>
<dbReference type="PANTHER" id="PTHR40841:SF2">
    <property type="entry name" value="SIDEROPHORE-DEGRADING ESTERASE (EUROFUNG)"/>
    <property type="match status" value="1"/>
</dbReference>
<organism evidence="3 4">
    <name type="scientific">Rhypophila decipiens</name>
    <dbReference type="NCBI Taxonomy" id="261697"/>
    <lineage>
        <taxon>Eukaryota</taxon>
        <taxon>Fungi</taxon>
        <taxon>Dikarya</taxon>
        <taxon>Ascomycota</taxon>
        <taxon>Pezizomycotina</taxon>
        <taxon>Sordariomycetes</taxon>
        <taxon>Sordariomycetidae</taxon>
        <taxon>Sordariales</taxon>
        <taxon>Naviculisporaceae</taxon>
        <taxon>Rhypophila</taxon>
    </lineage>
</organism>
<comment type="similarity">
    <text evidence="1">Belongs to the esterase D family.</text>
</comment>
<keyword evidence="2" id="KW-0378">Hydrolase</keyword>
<gene>
    <name evidence="3" type="ORF">QBC37DRAFT_392968</name>
</gene>
<dbReference type="Gene3D" id="3.40.50.1820">
    <property type="entry name" value="alpha/beta hydrolase"/>
    <property type="match status" value="1"/>
</dbReference>
<evidence type="ECO:0000256" key="1">
    <source>
        <dbReference type="ARBA" id="ARBA00005622"/>
    </source>
</evidence>
<keyword evidence="4" id="KW-1185">Reference proteome</keyword>
<accession>A0AAN7B1U5</accession>
<proteinExistence type="inferred from homology"/>
<sequence>MSLGDWTFNAFPPFPATVYPNSALWNVTSEAKNRTYQVQVSWPFSWESRDVSNKSALTLYVLDGNAMGTTAHEAVHRRAPLSFGQPDTIVVSIGYPLTNNIYDFIYRFQDYSPPIPTPRIPEAHGDEFLAFIDTSLRPWLQSTAFPNVDFTRDGLYGHSFGGLFALYALTVDGGRMFDTYISASPAVEWRNGTILEMLTDSLGNGSSAVATPGIGVRDTRSSNWGGCTPPGSDGTYTDPALFITYGSLEQFPVKRRTETQEQFLVRKNYFGPLKMTDYVHEVYDVASASGKLRDVTLKEYPGQDHSGVAGTSIMDGIDYFVDW</sequence>
<evidence type="ECO:0000256" key="2">
    <source>
        <dbReference type="ARBA" id="ARBA00022801"/>
    </source>
</evidence>
<reference evidence="3" key="2">
    <citation type="submission" date="2023-05" db="EMBL/GenBank/DDBJ databases">
        <authorList>
            <consortium name="Lawrence Berkeley National Laboratory"/>
            <person name="Steindorff A."/>
            <person name="Hensen N."/>
            <person name="Bonometti L."/>
            <person name="Westerberg I."/>
            <person name="Brannstrom I.O."/>
            <person name="Guillou S."/>
            <person name="Cros-Aarteil S."/>
            <person name="Calhoun S."/>
            <person name="Haridas S."/>
            <person name="Kuo A."/>
            <person name="Mondo S."/>
            <person name="Pangilinan J."/>
            <person name="Riley R."/>
            <person name="Labutti K."/>
            <person name="Andreopoulos B."/>
            <person name="Lipzen A."/>
            <person name="Chen C."/>
            <person name="Yanf M."/>
            <person name="Daum C."/>
            <person name="Ng V."/>
            <person name="Clum A."/>
            <person name="Ohm R."/>
            <person name="Martin F."/>
            <person name="Silar P."/>
            <person name="Natvig D."/>
            <person name="Lalanne C."/>
            <person name="Gautier V."/>
            <person name="Ament-Velasquez S.L."/>
            <person name="Kruys A."/>
            <person name="Hutchinson M.I."/>
            <person name="Powell A.J."/>
            <person name="Barry K."/>
            <person name="Miller A.N."/>
            <person name="Grigoriev I.V."/>
            <person name="Debuchy R."/>
            <person name="Gladieux P."/>
            <person name="Thoren M.H."/>
            <person name="Johannesson H."/>
        </authorList>
    </citation>
    <scope>NUCLEOTIDE SEQUENCE</scope>
    <source>
        <strain evidence="3">PSN293</strain>
    </source>
</reference>